<dbReference type="GO" id="GO:0006144">
    <property type="term" value="P:purine nucleobase metabolic process"/>
    <property type="evidence" value="ECO:0007669"/>
    <property type="project" value="UniProtKB-KW"/>
</dbReference>
<evidence type="ECO:0000313" key="7">
    <source>
        <dbReference type="EMBL" id="ORY21974.1"/>
    </source>
</evidence>
<dbReference type="PANTHER" id="PTHR12045">
    <property type="entry name" value="ALLANTOICASE"/>
    <property type="match status" value="1"/>
</dbReference>
<dbReference type="SUPFAM" id="SSF49785">
    <property type="entry name" value="Galactose-binding domain-like"/>
    <property type="match status" value="2"/>
</dbReference>
<dbReference type="InterPro" id="IPR008979">
    <property type="entry name" value="Galactose-bd-like_sf"/>
</dbReference>
<dbReference type="Pfam" id="PF04115">
    <property type="entry name" value="Ureidogly_lyase"/>
    <property type="match status" value="2"/>
</dbReference>
<dbReference type="GO" id="GO:0050385">
    <property type="term" value="F:ureidoglycolate lyase activity"/>
    <property type="evidence" value="ECO:0007669"/>
    <property type="project" value="UniProtKB-EC"/>
</dbReference>
<accession>A0A1Y2AHP7</accession>
<dbReference type="SUPFAM" id="SSF51182">
    <property type="entry name" value="RmlC-like cupins"/>
    <property type="match status" value="2"/>
</dbReference>
<dbReference type="OrthoDB" id="10266039at2759"/>
<comment type="caution">
    <text evidence="7">The sequence shown here is derived from an EMBL/GenBank/DDBJ whole genome shotgun (WGS) entry which is preliminary data.</text>
</comment>
<keyword evidence="3" id="KW-0659">Purine metabolism</keyword>
<sequence>MVDYKSIPLEVFDTKLRTRFTEVSSSAIGGQVIGCSDDFFASRHNLIKPSPSASLKGQFGPDGALYDGWESRRHNPTFDWVIILLAPPLSHLHYVDIDTSHFSGNEAPASQVFALRLDPPSTSTSSSVLDDVAQQSVKLSPNDKRWQEILPVVELGPNSRHIFELGSVAKAGVWSALMVRMIPDGGMARFRAFGHPLPPTPYTTIPPLSTPPINLLSAFVSARIVAASDANFSPPSNLLLPGRGFDMSDGWETRRSQEGKGKYAKGGALEGEERREWVVARLGGKGVLRWVEVDTAYHPGNYPVACSIEATLSDEDLPPPETKWTTIVVKKPLGSHRQHWFDVERSVPTDQIFSHVRYVVYPDGGTKRLRVFGYPIDSPPAQTLIPATSSTLTLPALPLTYEAFKPYGQVIQGFSLASSAPKGIHVNVANQGTAFKFHRLAKIEETYPQGSLKKGGLGIGLARAQPHFEISAGRQIPLNMLERHACTTQAFIPLSKGSNAASPEGLSSGGAYIVVVALNGKDDRPDLSTLRSFLATAAQGVSFDAGIWHHSLLTVDGPLDYACVEAQLGDGSLTDCEQVRPSTPMALIEVPPYTAVEPSSKPYLNGVNGHAPAQTTLDKLASLVPTSLSLSSGPIVPEPISESSFAPFGQLIRAHPDLSLTAHGELQSSPDGRTNKWTRLADITSTYPQDTGAVTGIAVFRATPKVGLERGQAFDVRFMERHPYTSQAFIPMGKAEWKGKSEEKLPKGGEMLVVVAKNGSDDRPDPSTIKAFIMPTNTGLNYHAGVWHHPTLILDAPIDLACVETQISTGIPEPDERDCELLSWEGQEVFGKVAVPSKPL</sequence>
<dbReference type="Proteomes" id="UP000193986">
    <property type="component" value="Unassembled WGS sequence"/>
</dbReference>
<dbReference type="PANTHER" id="PTHR12045:SF3">
    <property type="entry name" value="INACTIVE ALLANTOICASE-RELATED"/>
    <property type="match status" value="1"/>
</dbReference>
<reference evidence="7 8" key="1">
    <citation type="submission" date="2016-07" db="EMBL/GenBank/DDBJ databases">
        <title>Pervasive Adenine N6-methylation of Active Genes in Fungi.</title>
        <authorList>
            <consortium name="DOE Joint Genome Institute"/>
            <person name="Mondo S.J."/>
            <person name="Dannebaum R.O."/>
            <person name="Kuo R.C."/>
            <person name="Labutti K."/>
            <person name="Haridas S."/>
            <person name="Kuo A."/>
            <person name="Salamov A."/>
            <person name="Ahrendt S.R."/>
            <person name="Lipzen A."/>
            <person name="Sullivan W."/>
            <person name="Andreopoulos W.B."/>
            <person name="Clum A."/>
            <person name="Lindquist E."/>
            <person name="Daum C."/>
            <person name="Ramamoorthy G.K."/>
            <person name="Gryganskyi A."/>
            <person name="Culley D."/>
            <person name="Magnuson J.K."/>
            <person name="James T.Y."/>
            <person name="O'Malley M.A."/>
            <person name="Stajich J.E."/>
            <person name="Spatafora J.W."/>
            <person name="Visel A."/>
            <person name="Grigoriev I.V."/>
        </authorList>
    </citation>
    <scope>NUCLEOTIDE SEQUENCE [LARGE SCALE GENOMIC DNA]</scope>
    <source>
        <strain evidence="7 8">68-887.2</strain>
    </source>
</reference>
<organism evidence="7 8">
    <name type="scientific">Naematelia encephala</name>
    <dbReference type="NCBI Taxonomy" id="71784"/>
    <lineage>
        <taxon>Eukaryota</taxon>
        <taxon>Fungi</taxon>
        <taxon>Dikarya</taxon>
        <taxon>Basidiomycota</taxon>
        <taxon>Agaricomycotina</taxon>
        <taxon>Tremellomycetes</taxon>
        <taxon>Tremellales</taxon>
        <taxon>Naemateliaceae</taxon>
        <taxon>Naematelia</taxon>
    </lineage>
</organism>
<protein>
    <submittedName>
        <fullName evidence="7">Galactose-binding domain-like protein</fullName>
    </submittedName>
</protein>
<comment type="catalytic activity">
    <reaction evidence="5">
        <text>(S)-ureidoglycolate = urea + glyoxylate</text>
        <dbReference type="Rhea" id="RHEA:11304"/>
        <dbReference type="ChEBI" id="CHEBI:16199"/>
        <dbReference type="ChEBI" id="CHEBI:36655"/>
        <dbReference type="ChEBI" id="CHEBI:57296"/>
        <dbReference type="EC" id="4.3.2.3"/>
    </reaction>
</comment>
<dbReference type="GO" id="GO:0004848">
    <property type="term" value="F:ureidoglycolate hydrolase activity"/>
    <property type="evidence" value="ECO:0007669"/>
    <property type="project" value="InterPro"/>
</dbReference>
<proteinExistence type="inferred from homology"/>
<evidence type="ECO:0000256" key="5">
    <source>
        <dbReference type="ARBA" id="ARBA00047684"/>
    </source>
</evidence>
<evidence type="ECO:0000313" key="8">
    <source>
        <dbReference type="Proteomes" id="UP000193986"/>
    </source>
</evidence>
<dbReference type="InterPro" id="IPR005164">
    <property type="entry name" value="Allantoicase"/>
</dbReference>
<comment type="similarity">
    <text evidence="1">Belongs to the allantoicase family.</text>
</comment>
<name>A0A1Y2AHP7_9TREE</name>
<dbReference type="GO" id="GO:0004037">
    <property type="term" value="F:allantoicase activity"/>
    <property type="evidence" value="ECO:0007669"/>
    <property type="project" value="InterPro"/>
</dbReference>
<dbReference type="STRING" id="71784.A0A1Y2AHP7"/>
<gene>
    <name evidence="7" type="ORF">BCR39DRAFT_552442</name>
</gene>
<feature type="domain" description="Allantoicase" evidence="6">
    <location>
        <begin position="29"/>
        <end position="196"/>
    </location>
</feature>
<evidence type="ECO:0000256" key="1">
    <source>
        <dbReference type="ARBA" id="ARBA00009242"/>
    </source>
</evidence>
<dbReference type="CDD" id="cd20298">
    <property type="entry name" value="cupin_UAH"/>
    <property type="match status" value="2"/>
</dbReference>
<dbReference type="InterPro" id="IPR047233">
    <property type="entry name" value="UAH_cupin"/>
</dbReference>
<comment type="subunit">
    <text evidence="2">Homodimer.</text>
</comment>
<dbReference type="Gene3D" id="2.60.120.260">
    <property type="entry name" value="Galactose-binding domain-like"/>
    <property type="match status" value="2"/>
</dbReference>
<dbReference type="AlphaFoldDB" id="A0A1Y2AHP7"/>
<feature type="domain" description="Allantoicase" evidence="6">
    <location>
        <begin position="222"/>
        <end position="375"/>
    </location>
</feature>
<dbReference type="InterPro" id="IPR007247">
    <property type="entry name" value="Ureidogly_lyase"/>
</dbReference>
<dbReference type="InterPro" id="IPR024060">
    <property type="entry name" value="Ureidoglycolate_lyase_dom_sf"/>
</dbReference>
<dbReference type="InterPro" id="IPR011051">
    <property type="entry name" value="RmlC_Cupin_sf"/>
</dbReference>
<dbReference type="InParanoid" id="A0A1Y2AHP7"/>
<dbReference type="InterPro" id="IPR015908">
    <property type="entry name" value="Allantoicase_dom"/>
</dbReference>
<dbReference type="Pfam" id="PF03561">
    <property type="entry name" value="Allantoicase"/>
    <property type="match status" value="2"/>
</dbReference>
<evidence type="ECO:0000259" key="6">
    <source>
        <dbReference type="Pfam" id="PF03561"/>
    </source>
</evidence>
<keyword evidence="8" id="KW-1185">Reference proteome</keyword>
<dbReference type="EMBL" id="MCFC01000100">
    <property type="protein sequence ID" value="ORY21974.1"/>
    <property type="molecule type" value="Genomic_DNA"/>
</dbReference>
<dbReference type="Gene3D" id="2.60.120.480">
    <property type="entry name" value="Ureidoglycolate hydrolase"/>
    <property type="match status" value="2"/>
</dbReference>
<evidence type="ECO:0000256" key="3">
    <source>
        <dbReference type="ARBA" id="ARBA00022631"/>
    </source>
</evidence>
<evidence type="ECO:0000256" key="2">
    <source>
        <dbReference type="ARBA" id="ARBA00011738"/>
    </source>
</evidence>
<dbReference type="GO" id="GO:0000256">
    <property type="term" value="P:allantoin catabolic process"/>
    <property type="evidence" value="ECO:0007669"/>
    <property type="project" value="InterPro"/>
</dbReference>
<evidence type="ECO:0000256" key="4">
    <source>
        <dbReference type="ARBA" id="ARBA00023239"/>
    </source>
</evidence>
<keyword evidence="4" id="KW-0456">Lyase</keyword>